<comment type="caution">
    <text evidence="2">The sequence shown here is derived from an EMBL/GenBank/DDBJ whole genome shotgun (WGS) entry which is preliminary data.</text>
</comment>
<reference evidence="2 3" key="1">
    <citation type="submission" date="2012-05" db="EMBL/GenBank/DDBJ databases">
        <title>The Genome Sequence of Eubacteriaceae bacterium CM2.</title>
        <authorList>
            <consortium name="The Broad Institute Genome Sequencing Platform"/>
            <person name="Earl A."/>
            <person name="Ward D."/>
            <person name="Feldgarden M."/>
            <person name="Gevers D."/>
            <person name="Sizova M."/>
            <person name="Hazen A."/>
            <person name="Epstein S."/>
            <person name="Walker B."/>
            <person name="Young S.K."/>
            <person name="Zeng Q."/>
            <person name="Gargeya S."/>
            <person name="Fitzgerald M."/>
            <person name="Haas B."/>
            <person name="Abouelleil A."/>
            <person name="Alvarado L."/>
            <person name="Arachchi H.M."/>
            <person name="Berlin A."/>
            <person name="Chapman S.B."/>
            <person name="Goldberg J."/>
            <person name="Griggs A."/>
            <person name="Gujja S."/>
            <person name="Hansen M."/>
            <person name="Howarth C."/>
            <person name="Imamovic A."/>
            <person name="Larimer J."/>
            <person name="McCowen C."/>
            <person name="Montmayeur A."/>
            <person name="Murphy C."/>
            <person name="Neiman D."/>
            <person name="Pearson M."/>
            <person name="Priest M."/>
            <person name="Roberts A."/>
            <person name="Saif S."/>
            <person name="Shea T."/>
            <person name="Sisk P."/>
            <person name="Sykes S."/>
            <person name="Wortman J."/>
            <person name="Nusbaum C."/>
            <person name="Birren B."/>
        </authorList>
    </citation>
    <scope>NUCLEOTIDE SEQUENCE [LARGE SCALE GENOMIC DNA]</scope>
    <source>
        <strain evidence="2 3">CM2</strain>
    </source>
</reference>
<dbReference type="InterPro" id="IPR056937">
    <property type="entry name" value="YqbQ/XkdQ"/>
</dbReference>
<dbReference type="AlphaFoldDB" id="V9HV78"/>
<proteinExistence type="predicted"/>
<evidence type="ECO:0000313" key="3">
    <source>
        <dbReference type="Proteomes" id="UP000017818"/>
    </source>
</evidence>
<dbReference type="Pfam" id="PF24032">
    <property type="entry name" value="YQBQ"/>
    <property type="match status" value="1"/>
</dbReference>
<dbReference type="HOGENOM" id="CLU_060297_2_0_9"/>
<evidence type="ECO:0000313" key="2">
    <source>
        <dbReference type="EMBL" id="EHL18484.1"/>
    </source>
</evidence>
<protein>
    <recommendedName>
        <fullName evidence="1">YqbQ/XkdQ domain-containing protein</fullName>
    </recommendedName>
</protein>
<sequence length="330" mass="37808">MDDYKIIHIKDSKKNDITDYIGALTWKDSIDTLGMELSFTMIDSHTDKYMNWTKKVTLGDFIVLLNKNKERFRGLIVTENYNINTRNITAFDFAFWLNKSMIIKQFTKMKSDKAIMELCKDFNIKVSVKGMTSTITKIYKNSVISDIIKDIIENEENTTGKKFRMEMRNGILTIEPYKELIVQALYKQAVNIGRINSLNYASDVNISRSIENMRNSILITSGDEKTINVMAKSEDKANIKKYGLLTHVESVDDKSKAQASNIAKNKLKELNKIGEDISLTLLGSDELRAGRILIFNNEINGLKGKYLIKDCEHKFENKNHKCNITIEVVA</sequence>
<dbReference type="Proteomes" id="UP000017818">
    <property type="component" value="Unassembled WGS sequence"/>
</dbReference>
<dbReference type="SUPFAM" id="SSF69279">
    <property type="entry name" value="Phage tail proteins"/>
    <property type="match status" value="1"/>
</dbReference>
<dbReference type="OrthoDB" id="1698671at2"/>
<evidence type="ECO:0000259" key="1">
    <source>
        <dbReference type="Pfam" id="PF24032"/>
    </source>
</evidence>
<name>V9HV78_9FIRM</name>
<accession>V9HV78</accession>
<dbReference type="EMBL" id="AFZF02000009">
    <property type="protein sequence ID" value="EHL18484.1"/>
    <property type="molecule type" value="Genomic_DNA"/>
</dbReference>
<organism evidence="2 3">
    <name type="scientific">Peptoanaerobacter stomatis</name>
    <dbReference type="NCBI Taxonomy" id="796937"/>
    <lineage>
        <taxon>Bacteria</taxon>
        <taxon>Bacillati</taxon>
        <taxon>Bacillota</taxon>
        <taxon>Clostridia</taxon>
        <taxon>Peptostreptococcales</taxon>
        <taxon>Filifactoraceae</taxon>
        <taxon>Peptoanaerobacter</taxon>
    </lineage>
</organism>
<feature type="domain" description="YqbQ/XkdQ" evidence="1">
    <location>
        <begin position="24"/>
        <end position="326"/>
    </location>
</feature>
<gene>
    <name evidence="2" type="ORF">HMPREF9630_00209</name>
</gene>